<evidence type="ECO:0000313" key="1">
    <source>
        <dbReference type="EMBL" id="KAI5070169.1"/>
    </source>
</evidence>
<dbReference type="AlphaFoldDB" id="A0A9D4UM64"/>
<gene>
    <name evidence="1" type="ORF">GOP47_0014512</name>
</gene>
<proteinExistence type="predicted"/>
<dbReference type="EMBL" id="JABFUD020000014">
    <property type="protein sequence ID" value="KAI5070169.1"/>
    <property type="molecule type" value="Genomic_DNA"/>
</dbReference>
<evidence type="ECO:0000313" key="2">
    <source>
        <dbReference type="Proteomes" id="UP000886520"/>
    </source>
</evidence>
<comment type="caution">
    <text evidence="1">The sequence shown here is derived from an EMBL/GenBank/DDBJ whole genome shotgun (WGS) entry which is preliminary data.</text>
</comment>
<protein>
    <submittedName>
        <fullName evidence="1">Uncharacterized protein</fullName>
    </submittedName>
</protein>
<organism evidence="1 2">
    <name type="scientific">Adiantum capillus-veneris</name>
    <name type="common">Maidenhair fern</name>
    <dbReference type="NCBI Taxonomy" id="13818"/>
    <lineage>
        <taxon>Eukaryota</taxon>
        <taxon>Viridiplantae</taxon>
        <taxon>Streptophyta</taxon>
        <taxon>Embryophyta</taxon>
        <taxon>Tracheophyta</taxon>
        <taxon>Polypodiopsida</taxon>
        <taxon>Polypodiidae</taxon>
        <taxon>Polypodiales</taxon>
        <taxon>Pteridineae</taxon>
        <taxon>Pteridaceae</taxon>
        <taxon>Vittarioideae</taxon>
        <taxon>Adiantum</taxon>
    </lineage>
</organism>
<reference evidence="1" key="1">
    <citation type="submission" date="2021-01" db="EMBL/GenBank/DDBJ databases">
        <title>Adiantum capillus-veneris genome.</title>
        <authorList>
            <person name="Fang Y."/>
            <person name="Liao Q."/>
        </authorList>
    </citation>
    <scope>NUCLEOTIDE SEQUENCE</scope>
    <source>
        <strain evidence="1">H3</strain>
        <tissue evidence="1">Leaf</tissue>
    </source>
</reference>
<dbReference type="Proteomes" id="UP000886520">
    <property type="component" value="Chromosome 14"/>
</dbReference>
<keyword evidence="2" id="KW-1185">Reference proteome</keyword>
<name>A0A9D4UM64_ADICA</name>
<sequence>MAADGSVNLNRWVYDKVIAVVPKDRVVVIGRTSHFSGKGWTIGLPQLPATYRLLAPIENPLRFFLKSAQEYHNFKYTPQD</sequence>
<accession>A0A9D4UM64</accession>